<evidence type="ECO:0000313" key="7">
    <source>
        <dbReference type="EMBL" id="GCB66923.1"/>
    </source>
</evidence>
<dbReference type="InterPro" id="IPR027409">
    <property type="entry name" value="GroEL-like_apical_dom_sf"/>
</dbReference>
<dbReference type="InterPro" id="IPR002423">
    <property type="entry name" value="Cpn60/GroEL/TCP-1"/>
</dbReference>
<gene>
    <name evidence="7" type="ORF">scyTo_0012072</name>
</gene>
<evidence type="ECO:0000256" key="1">
    <source>
        <dbReference type="ARBA" id="ARBA00008020"/>
    </source>
</evidence>
<evidence type="ECO:0000313" key="8">
    <source>
        <dbReference type="Proteomes" id="UP000288216"/>
    </source>
</evidence>
<reference evidence="7 8" key="1">
    <citation type="journal article" date="2018" name="Nat. Ecol. Evol.">
        <title>Shark genomes provide insights into elasmobranch evolution and the origin of vertebrates.</title>
        <authorList>
            <person name="Hara Y"/>
            <person name="Yamaguchi K"/>
            <person name="Onimaru K"/>
            <person name="Kadota M"/>
            <person name="Koyanagi M"/>
            <person name="Keeley SD"/>
            <person name="Tatsumi K"/>
            <person name="Tanaka K"/>
            <person name="Motone F"/>
            <person name="Kageyama Y"/>
            <person name="Nozu R"/>
            <person name="Adachi N"/>
            <person name="Nishimura O"/>
            <person name="Nakagawa R"/>
            <person name="Tanegashima C"/>
            <person name="Kiyatake I"/>
            <person name="Matsumoto R"/>
            <person name="Murakumo K"/>
            <person name="Nishida K"/>
            <person name="Terakita A"/>
            <person name="Kuratani S"/>
            <person name="Sato K"/>
            <person name="Hyodo S Kuraku.S."/>
        </authorList>
    </citation>
    <scope>NUCLEOTIDE SEQUENCE [LARGE SCALE GENOMIC DNA]</scope>
</reference>
<evidence type="ECO:0000256" key="6">
    <source>
        <dbReference type="SAM" id="MobiDB-lite"/>
    </source>
</evidence>
<dbReference type="PANTHER" id="PTHR14667:SF2">
    <property type="entry name" value="BARDET-BIEDL SYNDROME 10 PROTEIN"/>
    <property type="match status" value="1"/>
</dbReference>
<dbReference type="AlphaFoldDB" id="A0A401P1E9"/>
<dbReference type="GO" id="GO:0005524">
    <property type="term" value="F:ATP binding"/>
    <property type="evidence" value="ECO:0007669"/>
    <property type="project" value="UniProtKB-KW"/>
</dbReference>
<feature type="region of interest" description="Disordered" evidence="6">
    <location>
        <begin position="426"/>
        <end position="501"/>
    </location>
</feature>
<accession>A0A401P1E9</accession>
<dbReference type="Gene3D" id="3.50.7.10">
    <property type="entry name" value="GroEL"/>
    <property type="match status" value="1"/>
</dbReference>
<dbReference type="InterPro" id="IPR027413">
    <property type="entry name" value="GROEL-like_equatorial_sf"/>
</dbReference>
<evidence type="ECO:0000256" key="3">
    <source>
        <dbReference type="ARBA" id="ARBA00022840"/>
    </source>
</evidence>
<proteinExistence type="inferred from homology"/>
<dbReference type="InterPro" id="IPR042619">
    <property type="entry name" value="BBS10"/>
</dbReference>
<feature type="compositionally biased region" description="Basic and acidic residues" evidence="6">
    <location>
        <begin position="477"/>
        <end position="501"/>
    </location>
</feature>
<dbReference type="GO" id="GO:0140662">
    <property type="term" value="F:ATP-dependent protein folding chaperone"/>
    <property type="evidence" value="ECO:0007669"/>
    <property type="project" value="InterPro"/>
</dbReference>
<evidence type="ECO:0000256" key="2">
    <source>
        <dbReference type="ARBA" id="ARBA00022741"/>
    </source>
</evidence>
<dbReference type="Pfam" id="PF00118">
    <property type="entry name" value="Cpn60_TCP1"/>
    <property type="match status" value="1"/>
</dbReference>
<dbReference type="InterPro" id="IPR017998">
    <property type="entry name" value="Chaperone_TCP-1"/>
</dbReference>
<dbReference type="SUPFAM" id="SSF52029">
    <property type="entry name" value="GroEL apical domain-like"/>
    <property type="match status" value="1"/>
</dbReference>
<name>A0A401P1E9_SCYTO</name>
<dbReference type="STRING" id="75743.A0A401P1E9"/>
<dbReference type="Gene3D" id="1.10.560.10">
    <property type="entry name" value="GroEL-like equatorial domain"/>
    <property type="match status" value="2"/>
</dbReference>
<evidence type="ECO:0000256" key="5">
    <source>
        <dbReference type="RuleBase" id="RU004187"/>
    </source>
</evidence>
<dbReference type="GO" id="GO:0051131">
    <property type="term" value="P:chaperone-mediated protein complex assembly"/>
    <property type="evidence" value="ECO:0007669"/>
    <property type="project" value="InterPro"/>
</dbReference>
<comment type="caution">
    <text evidence="7">The sequence shown here is derived from an EMBL/GenBank/DDBJ whole genome shotgun (WGS) entry which is preliminary data.</text>
</comment>
<keyword evidence="4 5" id="KW-0143">Chaperone</keyword>
<dbReference type="PRINTS" id="PR00304">
    <property type="entry name" value="TCOMPLEXTCP1"/>
</dbReference>
<keyword evidence="8" id="KW-1185">Reference proteome</keyword>
<protein>
    <recommendedName>
        <fullName evidence="9">Bardet-Biedl syndrome 10 protein homolog</fullName>
    </recommendedName>
</protein>
<dbReference type="SUPFAM" id="SSF48592">
    <property type="entry name" value="GroEL equatorial domain-like"/>
    <property type="match status" value="1"/>
</dbReference>
<organism evidence="7 8">
    <name type="scientific">Scyliorhinus torazame</name>
    <name type="common">Cloudy catshark</name>
    <name type="synonym">Catulus torazame</name>
    <dbReference type="NCBI Taxonomy" id="75743"/>
    <lineage>
        <taxon>Eukaryota</taxon>
        <taxon>Metazoa</taxon>
        <taxon>Chordata</taxon>
        <taxon>Craniata</taxon>
        <taxon>Vertebrata</taxon>
        <taxon>Chondrichthyes</taxon>
        <taxon>Elasmobranchii</taxon>
        <taxon>Galeomorphii</taxon>
        <taxon>Galeoidea</taxon>
        <taxon>Carcharhiniformes</taxon>
        <taxon>Scyliorhinidae</taxon>
        <taxon>Scyliorhinus</taxon>
    </lineage>
</organism>
<dbReference type="PANTHER" id="PTHR14667">
    <property type="entry name" value="BARDET-BIEDL SYNDROME 10 PROTEIN"/>
    <property type="match status" value="1"/>
</dbReference>
<evidence type="ECO:0008006" key="9">
    <source>
        <dbReference type="Google" id="ProtNLM"/>
    </source>
</evidence>
<sequence>MEREFPAWRLIRIRVTLAERVMEIEKLVQTAESLENIMVRCFGPHGRQVLLVRDTGDILITKDGCRILESLLLEHPAARLMVQCVSAHCSLAGDGAKSFILLLAAMLRASRAEIGDGLPAHHGAQRLWLARGLAKLVQEVLEPVLARHLAPRCGSALCLSSGHPLLPREQAAQVLAAYFGGKVGPSHTPFLTQLACDFLQRLGDGEMEPALNLAANCFPGLHITVPGLPVGSSRVLEGLLLSRGFSLLCGQGETRVLVVDGSLLPPLTEAGYTLQLESAAGLAEARDWARARAEEALARLRALGVGLLLSGSRQPACVLELARRQGLSVVDCLPDEDLCLVRRLTGVGPLSQVADARPADTVPAGFARPAPLGTHEQVLVGFLGCCGLRAHSLAVCAPALGLAMQHRDAIHGAFKLLRFLLPHPGHHDRESKKLWTGDLEKGSERQGTGDLERENGKQGTGNLAKGGMRQETGNLERGSERQETGDLERESERQETEDLKIGSEIRGTRDFGQECEKQGMWEPGKAEDLTEGMLGTGGKGGKHHQPVDQLARREPWELSECELPAGRVLPPGGTFEFLMHHYLQREADSQQQPDVRAACRIVADALLNVPRHLHPRADRGRDFLQAHTNFAANLREQGVPAVVDGPLEVVAAKQCLLVSVIRCLRLLLAIDRVIAVRGKLGNKLPTGSEVAE</sequence>
<evidence type="ECO:0000256" key="4">
    <source>
        <dbReference type="ARBA" id="ARBA00023186"/>
    </source>
</evidence>
<keyword evidence="3 5" id="KW-0067">ATP-binding</keyword>
<dbReference type="Proteomes" id="UP000288216">
    <property type="component" value="Unassembled WGS sequence"/>
</dbReference>
<dbReference type="OMA" id="PWELSEC"/>
<comment type="similarity">
    <text evidence="1 5">Belongs to the TCP-1 chaperonin family.</text>
</comment>
<feature type="compositionally biased region" description="Basic and acidic residues" evidence="6">
    <location>
        <begin position="426"/>
        <end position="444"/>
    </location>
</feature>
<dbReference type="EMBL" id="BFAA01005718">
    <property type="protein sequence ID" value="GCB66923.1"/>
    <property type="molecule type" value="Genomic_DNA"/>
</dbReference>
<dbReference type="OrthoDB" id="9393833at2759"/>
<keyword evidence="2 5" id="KW-0547">Nucleotide-binding</keyword>